<evidence type="ECO:0000313" key="1">
    <source>
        <dbReference type="EMBL" id="GAA1987927.1"/>
    </source>
</evidence>
<evidence type="ECO:0000313" key="2">
    <source>
        <dbReference type="Proteomes" id="UP001501116"/>
    </source>
</evidence>
<comment type="caution">
    <text evidence="1">The sequence shown here is derived from an EMBL/GenBank/DDBJ whole genome shotgun (WGS) entry which is preliminary data.</text>
</comment>
<dbReference type="Proteomes" id="UP001501116">
    <property type="component" value="Unassembled WGS sequence"/>
</dbReference>
<protein>
    <submittedName>
        <fullName evidence="1">Uncharacterized protein</fullName>
    </submittedName>
</protein>
<gene>
    <name evidence="1" type="ORF">GCM10009754_77520</name>
</gene>
<sequence length="184" mass="19249">MTPDPGPVPHGMIEGMAYSLQALIAADRDVFDEAARSIAGLAVVPLRHGFAMVPLTGRLRTALGPCSYRSYEEIFDGLTSTVAEFAAGVSRAGPVAYCEAEFFGGDGGQASIVWRGGAVEFGPVHVAVDDDGGCPPVGEWAINLALARLGGITWTDPDHFQVVGLNGHRATEAWVNGRVGRGGR</sequence>
<name>A0ABN2SLU0_9PSEU</name>
<keyword evidence="2" id="KW-1185">Reference proteome</keyword>
<accession>A0ABN2SLU0</accession>
<reference evidence="1 2" key="1">
    <citation type="journal article" date="2019" name="Int. J. Syst. Evol. Microbiol.">
        <title>The Global Catalogue of Microorganisms (GCM) 10K type strain sequencing project: providing services to taxonomists for standard genome sequencing and annotation.</title>
        <authorList>
            <consortium name="The Broad Institute Genomics Platform"/>
            <consortium name="The Broad Institute Genome Sequencing Center for Infectious Disease"/>
            <person name="Wu L."/>
            <person name="Ma J."/>
        </authorList>
    </citation>
    <scope>NUCLEOTIDE SEQUENCE [LARGE SCALE GENOMIC DNA]</scope>
    <source>
        <strain evidence="1 2">JCM 14545</strain>
    </source>
</reference>
<organism evidence="1 2">
    <name type="scientific">Amycolatopsis minnesotensis</name>
    <dbReference type="NCBI Taxonomy" id="337894"/>
    <lineage>
        <taxon>Bacteria</taxon>
        <taxon>Bacillati</taxon>
        <taxon>Actinomycetota</taxon>
        <taxon>Actinomycetes</taxon>
        <taxon>Pseudonocardiales</taxon>
        <taxon>Pseudonocardiaceae</taxon>
        <taxon>Amycolatopsis</taxon>
    </lineage>
</organism>
<dbReference type="EMBL" id="BAAANN010000047">
    <property type="protein sequence ID" value="GAA1987927.1"/>
    <property type="molecule type" value="Genomic_DNA"/>
</dbReference>
<proteinExistence type="predicted"/>